<feature type="region of interest" description="Disordered" evidence="7">
    <location>
        <begin position="437"/>
        <end position="469"/>
    </location>
</feature>
<evidence type="ECO:0000259" key="9">
    <source>
        <dbReference type="Pfam" id="PF09335"/>
    </source>
</evidence>
<dbReference type="InterPro" id="IPR032816">
    <property type="entry name" value="VTT_dom"/>
</dbReference>
<dbReference type="EMBL" id="QUZK01000041">
    <property type="protein sequence ID" value="RFF29941.1"/>
    <property type="molecule type" value="Genomic_DNA"/>
</dbReference>
<feature type="transmembrane region" description="Helical" evidence="8">
    <location>
        <begin position="384"/>
        <end position="404"/>
    </location>
</feature>
<evidence type="ECO:0000256" key="4">
    <source>
        <dbReference type="ARBA" id="ARBA00022692"/>
    </source>
</evidence>
<comment type="caution">
    <text evidence="10">The sequence shown here is derived from an EMBL/GenBank/DDBJ whole genome shotgun (WGS) entry which is preliminary data.</text>
</comment>
<evidence type="ECO:0000256" key="7">
    <source>
        <dbReference type="SAM" id="MobiDB-lite"/>
    </source>
</evidence>
<keyword evidence="4 8" id="KW-0812">Transmembrane</keyword>
<feature type="transmembrane region" description="Helical" evidence="8">
    <location>
        <begin position="410"/>
        <end position="430"/>
    </location>
</feature>
<gene>
    <name evidence="10" type="ORF">DZC52_10930</name>
</gene>
<proteinExistence type="inferred from homology"/>
<accession>A0A3E1K7I0</accession>
<feature type="transmembrane region" description="Helical" evidence="8">
    <location>
        <begin position="56"/>
        <end position="77"/>
    </location>
</feature>
<feature type="transmembrane region" description="Helical" evidence="8">
    <location>
        <begin position="325"/>
        <end position="345"/>
    </location>
</feature>
<organism evidence="10 11">
    <name type="scientific">Wenzhouxiangella sediminis</name>
    <dbReference type="NCBI Taxonomy" id="1792836"/>
    <lineage>
        <taxon>Bacteria</taxon>
        <taxon>Pseudomonadati</taxon>
        <taxon>Pseudomonadota</taxon>
        <taxon>Gammaproteobacteria</taxon>
        <taxon>Chromatiales</taxon>
        <taxon>Wenzhouxiangellaceae</taxon>
        <taxon>Wenzhouxiangella</taxon>
    </lineage>
</organism>
<feature type="transmembrane region" description="Helical" evidence="8">
    <location>
        <begin position="300"/>
        <end position="318"/>
    </location>
</feature>
<dbReference type="OrthoDB" id="13976at2"/>
<feature type="transmembrane region" description="Helical" evidence="8">
    <location>
        <begin position="175"/>
        <end position="195"/>
    </location>
</feature>
<keyword evidence="11" id="KW-1185">Reference proteome</keyword>
<feature type="transmembrane region" description="Helical" evidence="8">
    <location>
        <begin position="141"/>
        <end position="163"/>
    </location>
</feature>
<evidence type="ECO:0000256" key="8">
    <source>
        <dbReference type="SAM" id="Phobius"/>
    </source>
</evidence>
<dbReference type="AlphaFoldDB" id="A0A3E1K7I0"/>
<protein>
    <submittedName>
        <fullName evidence="10">DedA family protein</fullName>
    </submittedName>
</protein>
<evidence type="ECO:0000256" key="3">
    <source>
        <dbReference type="ARBA" id="ARBA00022475"/>
    </source>
</evidence>
<feature type="transmembrane region" description="Helical" evidence="8">
    <location>
        <begin position="240"/>
        <end position="264"/>
    </location>
</feature>
<feature type="compositionally biased region" description="Acidic residues" evidence="7">
    <location>
        <begin position="447"/>
        <end position="457"/>
    </location>
</feature>
<dbReference type="GO" id="GO:0005886">
    <property type="term" value="C:plasma membrane"/>
    <property type="evidence" value="ECO:0007669"/>
    <property type="project" value="UniProtKB-SubCell"/>
</dbReference>
<feature type="domain" description="VTT" evidence="9">
    <location>
        <begin position="37"/>
        <end position="161"/>
    </location>
</feature>
<sequence length="469" mass="49824">MEKLLQPLFELPALTVYILIGVLCWTEAAFFLGFVTPGELAVVTGGILASRGQIELDVLLGVVLAATVAGNATGFYLGRRFGGRMLGWEPLQRLFGHSIRRTQDFMFRRGEWAIVLSRVSTPTRVIVPFLAGASEVPYRRFVLLDIPASLVWALVWSVLGYVLGESWDVIKEVSGTAALLVLILFLTAVIIRWVAARVAANRRRVQALGRLTLRATGTRGIARALAPGFRWLSRRFDPRLARGLSLTVCFLALMAAVGGVGLVFSQTQAVQGLALIDFPVLEWMGNTRTEQAVEIARTGLFAFHWPGVFIVAVPLMAVGLWSRGWLAALAIGVGVVGAAGGAYFLDRFVLEGHVPNAEFPSVSVAAAAAMLVHATALAARSLDWAGGVASAAVGLFVLCTVGLATLVAGWAAPSGIALGLALGVAWASALELPGTALRRKPVSPEDDRGDPEADPGSDDDKRKPDAPAS</sequence>
<evidence type="ECO:0000256" key="1">
    <source>
        <dbReference type="ARBA" id="ARBA00004651"/>
    </source>
</evidence>
<comment type="similarity">
    <text evidence="2">Belongs to the DedA family.</text>
</comment>
<dbReference type="Proteomes" id="UP000260351">
    <property type="component" value="Unassembled WGS sequence"/>
</dbReference>
<evidence type="ECO:0000256" key="5">
    <source>
        <dbReference type="ARBA" id="ARBA00022989"/>
    </source>
</evidence>
<name>A0A3E1K7I0_9GAMM</name>
<dbReference type="RefSeq" id="WP_116651175.1">
    <property type="nucleotide sequence ID" value="NZ_QUZK01000041.1"/>
</dbReference>
<comment type="subcellular location">
    <subcellularLocation>
        <location evidence="1">Cell membrane</location>
        <topology evidence="1">Multi-pass membrane protein</topology>
    </subcellularLocation>
</comment>
<dbReference type="Pfam" id="PF09335">
    <property type="entry name" value="VTT_dom"/>
    <property type="match status" value="1"/>
</dbReference>
<evidence type="ECO:0000256" key="6">
    <source>
        <dbReference type="ARBA" id="ARBA00023136"/>
    </source>
</evidence>
<keyword evidence="3" id="KW-1003">Cell membrane</keyword>
<dbReference type="InterPro" id="IPR032818">
    <property type="entry name" value="DedA-like"/>
</dbReference>
<keyword evidence="6 8" id="KW-0472">Membrane</keyword>
<keyword evidence="5 8" id="KW-1133">Transmembrane helix</keyword>
<dbReference type="PANTHER" id="PTHR30353:SF15">
    <property type="entry name" value="INNER MEMBRANE PROTEIN YABI"/>
    <property type="match status" value="1"/>
</dbReference>
<feature type="compositionally biased region" description="Basic and acidic residues" evidence="7">
    <location>
        <begin position="458"/>
        <end position="469"/>
    </location>
</feature>
<feature type="transmembrane region" description="Helical" evidence="8">
    <location>
        <begin position="357"/>
        <end position="377"/>
    </location>
</feature>
<reference evidence="10 11" key="1">
    <citation type="submission" date="2018-08" db="EMBL/GenBank/DDBJ databases">
        <title>Wenzhouxiangella salilacus sp. nov., a novel bacterium isolated from a saline lake in Xinjiang Province, China.</title>
        <authorList>
            <person name="Han S."/>
        </authorList>
    </citation>
    <scope>NUCLEOTIDE SEQUENCE [LARGE SCALE GENOMIC DNA]</scope>
    <source>
        <strain evidence="10 11">XDB06</strain>
    </source>
</reference>
<feature type="transmembrane region" description="Helical" evidence="8">
    <location>
        <begin position="12"/>
        <end position="36"/>
    </location>
</feature>
<evidence type="ECO:0000313" key="11">
    <source>
        <dbReference type="Proteomes" id="UP000260351"/>
    </source>
</evidence>
<evidence type="ECO:0000256" key="2">
    <source>
        <dbReference type="ARBA" id="ARBA00010792"/>
    </source>
</evidence>
<dbReference type="PANTHER" id="PTHR30353">
    <property type="entry name" value="INNER MEMBRANE PROTEIN DEDA-RELATED"/>
    <property type="match status" value="1"/>
</dbReference>
<evidence type="ECO:0000313" key="10">
    <source>
        <dbReference type="EMBL" id="RFF29941.1"/>
    </source>
</evidence>